<sequence>MSPSHSRSHSVDTEMHELNAEADYLEEKMHIVPTGVNGVDAKLLGHNNDPDAQAMVIQSLRSQIQDLFSQVSQLNNKLVNSYDRMSDLEDELHVTTSNLRTSTLKVTELELERSQHISALNTGLLVEKDHVTSELNRLMEKATEEAAQRGQAETAREQIEKDLDDLSASLFNQANSMVAEARMARARSERKAEETERALKEAEEVVGLLQGQMQALQLEKERADRRVEDMRVTMGKGKWVDRGHSPEWAARPRLLCSHMPYQEYIAFISHLRSIRPSSQHPPAMSTLLPLPFLTRLVTEDSDPTVRLDLAPSLNWLTRRSVISAIHSGQLTVEPMHTAALLEEISPSIPGSTQHTQISCALCGTSILSSSGRASPTITTLAPSAAQGRSTVNNSWSSSLFKNSLVQTMSSSPGVLSQPSSQQQASFILSEPPTQIYIFRIDTTSSGLPVSLPLSSQQNSAQHRPTIYPLCTTKWCLHRLRTTCSMWAFIRTGVVEKIWEETPYVPPSHHSPKTSLTGSEKQDSSSGGADADKKPPVPPRRARTAIGAFWGSVQRTLSSSREAESQPSTPKENEKPLPNSPTKKDFQPPPVHPSRSALAPDSPPSVPPPLPKRNRGRDMKSRTLSVSEPIVGEGAVDEPALSHADSAEQFATPAEDVTSMLPERTESPAAIPLPPSGPSTPEPQLPAVQVDAAPEAEAPTNNASEIPPVPANKSSNVQGDATHGVSPVPPPLPRRAAARPRPVSMVVPPPVDTTPVAPTETKIEPEKHGSSAVVGEEENAKENASSTEGDAPAPHPPEEVQPAIETAASAVAEESQVQEQSMAAEPTEKEQEQAAKEIIEGDPALPEATQAPQEQSDANTAHATAADPSEENAEKDIDAEEAKSSSHEGSVDEEQGAKPTQPKVPSEENVADISHENTEETPFSPVASSTNGVVDGVEGHKGHGKVETVPDIVSEDVSISSRDAEDAALYVGDGTWEERTWKELVRLREEMLWARIGGMR</sequence>
<keyword evidence="1 2" id="KW-0175">Coiled coil</keyword>
<name>A0A165CYI5_9APHY</name>
<dbReference type="Pfam" id="PF06428">
    <property type="entry name" value="Sec2p"/>
    <property type="match status" value="1"/>
</dbReference>
<dbReference type="InParanoid" id="A0A165CYI5"/>
<dbReference type="GO" id="GO:0006887">
    <property type="term" value="P:exocytosis"/>
    <property type="evidence" value="ECO:0007669"/>
    <property type="project" value="TreeGrafter"/>
</dbReference>
<reference evidence="5 6" key="1">
    <citation type="journal article" date="2016" name="Mol. Biol. Evol.">
        <title>Comparative Genomics of Early-Diverging Mushroom-Forming Fungi Provides Insights into the Origins of Lignocellulose Decay Capabilities.</title>
        <authorList>
            <person name="Nagy L.G."/>
            <person name="Riley R."/>
            <person name="Tritt A."/>
            <person name="Adam C."/>
            <person name="Daum C."/>
            <person name="Floudas D."/>
            <person name="Sun H."/>
            <person name="Yadav J.S."/>
            <person name="Pangilinan J."/>
            <person name="Larsson K.H."/>
            <person name="Matsuura K."/>
            <person name="Barry K."/>
            <person name="Labutti K."/>
            <person name="Kuo R."/>
            <person name="Ohm R.A."/>
            <person name="Bhattacharya S.S."/>
            <person name="Shirouzu T."/>
            <person name="Yoshinaga Y."/>
            <person name="Martin F.M."/>
            <person name="Grigoriev I.V."/>
            <person name="Hibbett D.S."/>
        </authorList>
    </citation>
    <scope>NUCLEOTIDE SEQUENCE [LARGE SCALE GENOMIC DNA]</scope>
    <source>
        <strain evidence="5 6">93-53</strain>
    </source>
</reference>
<feature type="compositionally biased region" description="Polar residues" evidence="3">
    <location>
        <begin position="849"/>
        <end position="861"/>
    </location>
</feature>
<keyword evidence="6" id="KW-1185">Reference proteome</keyword>
<dbReference type="GeneID" id="63827883"/>
<feature type="domain" description="GDP/GTP exchange factor Sec2 N-terminal" evidence="4">
    <location>
        <begin position="86"/>
        <end position="217"/>
    </location>
</feature>
<feature type="compositionally biased region" description="Polar residues" evidence="3">
    <location>
        <begin position="512"/>
        <end position="526"/>
    </location>
</feature>
<feature type="compositionally biased region" description="Pro residues" evidence="3">
    <location>
        <begin position="670"/>
        <end position="683"/>
    </location>
</feature>
<dbReference type="PANTHER" id="PTHR14430:SF0">
    <property type="entry name" value="SEC2P DOMAIN-CONTAINING PROTEIN"/>
    <property type="match status" value="1"/>
</dbReference>
<dbReference type="InterPro" id="IPR009449">
    <property type="entry name" value="Sec2_N"/>
</dbReference>
<feature type="compositionally biased region" description="Low complexity" evidence="3">
    <location>
        <begin position="691"/>
        <end position="702"/>
    </location>
</feature>
<gene>
    <name evidence="5" type="ORF">LAESUDRAFT_738103</name>
</gene>
<feature type="coiled-coil region" evidence="2">
    <location>
        <begin position="57"/>
        <end position="91"/>
    </location>
</feature>
<dbReference type="STRING" id="1314785.A0A165CYI5"/>
<dbReference type="GO" id="GO:0005085">
    <property type="term" value="F:guanyl-nucleotide exchange factor activity"/>
    <property type="evidence" value="ECO:0007669"/>
    <property type="project" value="InterPro"/>
</dbReference>
<accession>A0A165CYI5</accession>
<feature type="region of interest" description="Disordered" evidence="3">
    <location>
        <begin position="502"/>
        <end position="951"/>
    </location>
</feature>
<feature type="compositionally biased region" description="Basic and acidic residues" evidence="3">
    <location>
        <begin position="871"/>
        <end position="889"/>
    </location>
</feature>
<dbReference type="InterPro" id="IPR040351">
    <property type="entry name" value="RAB3IL/RAB3IP/Sec2"/>
</dbReference>
<protein>
    <recommendedName>
        <fullName evidence="4">GDP/GTP exchange factor Sec2 N-terminal domain-containing protein</fullName>
    </recommendedName>
</protein>
<evidence type="ECO:0000256" key="2">
    <source>
        <dbReference type="SAM" id="Coils"/>
    </source>
</evidence>
<dbReference type="AlphaFoldDB" id="A0A165CYI5"/>
<dbReference type="PANTHER" id="PTHR14430">
    <property type="entry name" value="RABIN3-RELATED"/>
    <property type="match status" value="1"/>
</dbReference>
<feature type="compositionally biased region" description="Polar residues" evidence="3">
    <location>
        <begin position="552"/>
        <end position="569"/>
    </location>
</feature>
<evidence type="ECO:0000259" key="4">
    <source>
        <dbReference type="Pfam" id="PF06428"/>
    </source>
</evidence>
<proteinExistence type="predicted"/>
<feature type="compositionally biased region" description="Pro residues" evidence="3">
    <location>
        <begin position="600"/>
        <end position="610"/>
    </location>
</feature>
<dbReference type="RefSeq" id="XP_040761493.1">
    <property type="nucleotide sequence ID" value="XM_040910854.1"/>
</dbReference>
<dbReference type="EMBL" id="KV427641">
    <property type="protein sequence ID" value="KZT03753.1"/>
    <property type="molecule type" value="Genomic_DNA"/>
</dbReference>
<evidence type="ECO:0000256" key="1">
    <source>
        <dbReference type="ARBA" id="ARBA00023054"/>
    </source>
</evidence>
<dbReference type="GO" id="GO:0070319">
    <property type="term" value="C:Golgi to plasma membrane transport vesicle"/>
    <property type="evidence" value="ECO:0007669"/>
    <property type="project" value="TreeGrafter"/>
</dbReference>
<dbReference type="Gene3D" id="6.10.140.910">
    <property type="match status" value="1"/>
</dbReference>
<dbReference type="SUPFAM" id="SSF144284">
    <property type="entry name" value="Sec2 N-terminal region"/>
    <property type="match status" value="1"/>
</dbReference>
<evidence type="ECO:0000313" key="6">
    <source>
        <dbReference type="Proteomes" id="UP000076871"/>
    </source>
</evidence>
<evidence type="ECO:0000256" key="3">
    <source>
        <dbReference type="SAM" id="MobiDB-lite"/>
    </source>
</evidence>
<organism evidence="5 6">
    <name type="scientific">Laetiporus sulphureus 93-53</name>
    <dbReference type="NCBI Taxonomy" id="1314785"/>
    <lineage>
        <taxon>Eukaryota</taxon>
        <taxon>Fungi</taxon>
        <taxon>Dikarya</taxon>
        <taxon>Basidiomycota</taxon>
        <taxon>Agaricomycotina</taxon>
        <taxon>Agaricomycetes</taxon>
        <taxon>Polyporales</taxon>
        <taxon>Laetiporus</taxon>
    </lineage>
</organism>
<dbReference type="GO" id="GO:0051286">
    <property type="term" value="C:cell tip"/>
    <property type="evidence" value="ECO:0007669"/>
    <property type="project" value="TreeGrafter"/>
</dbReference>
<evidence type="ECO:0000313" key="5">
    <source>
        <dbReference type="EMBL" id="KZT03753.1"/>
    </source>
</evidence>
<feature type="compositionally biased region" description="Basic and acidic residues" evidence="3">
    <location>
        <begin position="825"/>
        <end position="838"/>
    </location>
</feature>
<feature type="compositionally biased region" description="Basic and acidic residues" evidence="3">
    <location>
        <begin position="936"/>
        <end position="947"/>
    </location>
</feature>
<feature type="coiled-coil region" evidence="2">
    <location>
        <begin position="149"/>
        <end position="233"/>
    </location>
</feature>
<dbReference type="OrthoDB" id="1748564at2759"/>
<dbReference type="CDD" id="cd21044">
    <property type="entry name" value="Rab11BD_RAB3IP_like"/>
    <property type="match status" value="1"/>
</dbReference>
<dbReference type="Proteomes" id="UP000076871">
    <property type="component" value="Unassembled WGS sequence"/>
</dbReference>